<dbReference type="Proteomes" id="UP001182556">
    <property type="component" value="Unassembled WGS sequence"/>
</dbReference>
<evidence type="ECO:0000313" key="2">
    <source>
        <dbReference type="Proteomes" id="UP001182556"/>
    </source>
</evidence>
<sequence>MHDTIDAYIISPSILPVSFSSSHPISSLHVHSMTSLLQQLLSSPSTPTQLAIDALEEFILYRRSKGDTLFQLSVTLAELEAKTPPSTSYHFARARYVTNIPEPHDLTPLNSPFAPSPSTVLRHLLSQPEPPVAQSREIILEYVLGREQKYRTTKHGKGGKGTLGREGFEEIGKRLGEIEQGLQDASSLALLLSIRLSLSYFTLRELADQLLLLPISDAERTIVQHIRRRLPGEGRFGVGKELEQVESLVSSRPALRPAFRSAKTRTLLPQQPKHPIPLPAPSKATVIKQISAQPDSSFALEMVSEYLTREKREYMMKTKWAKSGREQLGKDLGDMEAAVPSLLPVFLVLRRTFALPPSPLPSDVVEPYLDVLPAPPDPDDVPFRQPTVQSTTAALYVNPRLGDKAAARVLDELVESEKEKIPAEDHVEWIGRLIDNVQKRASLPVSMSLSTR</sequence>
<accession>A0AAD9CXA3</accession>
<proteinExistence type="predicted"/>
<protein>
    <submittedName>
        <fullName evidence="1">Uncharacterized protein</fullName>
    </submittedName>
</protein>
<comment type="caution">
    <text evidence="1">The sequence shown here is derived from an EMBL/GenBank/DDBJ whole genome shotgun (WGS) entry which is preliminary data.</text>
</comment>
<organism evidence="1 2">
    <name type="scientific">Papiliotrema laurentii</name>
    <name type="common">Cryptococcus laurentii</name>
    <dbReference type="NCBI Taxonomy" id="5418"/>
    <lineage>
        <taxon>Eukaryota</taxon>
        <taxon>Fungi</taxon>
        <taxon>Dikarya</taxon>
        <taxon>Basidiomycota</taxon>
        <taxon>Agaricomycotina</taxon>
        <taxon>Tremellomycetes</taxon>
        <taxon>Tremellales</taxon>
        <taxon>Rhynchogastremaceae</taxon>
        <taxon>Papiliotrema</taxon>
    </lineage>
</organism>
<dbReference type="EMBL" id="JAODAN010000007">
    <property type="protein sequence ID" value="KAK1923212.1"/>
    <property type="molecule type" value="Genomic_DNA"/>
</dbReference>
<reference evidence="1" key="1">
    <citation type="submission" date="2023-02" db="EMBL/GenBank/DDBJ databases">
        <title>Identification and recombinant expression of a fungal hydrolase from Papiliotrema laurentii that hydrolyzes apple cutin and clears colloidal polyester polyurethane.</title>
        <authorList>
            <consortium name="DOE Joint Genome Institute"/>
            <person name="Roman V.A."/>
            <person name="Bojanowski C."/>
            <person name="Crable B.R."/>
            <person name="Wagner D.N."/>
            <person name="Hung C.S."/>
            <person name="Nadeau L.J."/>
            <person name="Schratz L."/>
            <person name="Haridas S."/>
            <person name="Pangilinan J."/>
            <person name="Lipzen A."/>
            <person name="Na H."/>
            <person name="Yan M."/>
            <person name="Ng V."/>
            <person name="Grigoriev I.V."/>
            <person name="Spatafora J.W."/>
            <person name="Barlow D."/>
            <person name="Biffinger J."/>
            <person name="Kelley-Loughnane N."/>
            <person name="Varaljay V.A."/>
            <person name="Crookes-Goodson W.J."/>
        </authorList>
    </citation>
    <scope>NUCLEOTIDE SEQUENCE</scope>
    <source>
        <strain evidence="1">5307AH</strain>
    </source>
</reference>
<gene>
    <name evidence="1" type="ORF">DB88DRAFT_494263</name>
</gene>
<evidence type="ECO:0000313" key="1">
    <source>
        <dbReference type="EMBL" id="KAK1923212.1"/>
    </source>
</evidence>
<dbReference type="AlphaFoldDB" id="A0AAD9CXA3"/>
<name>A0AAD9CXA3_PAPLA</name>
<keyword evidence="2" id="KW-1185">Reference proteome</keyword>